<keyword evidence="3" id="KW-0677">Repeat</keyword>
<reference evidence="9 10" key="1">
    <citation type="submission" date="2017-07" db="EMBL/GenBank/DDBJ databases">
        <authorList>
            <person name="Talla V."/>
            <person name="Backstrom N."/>
        </authorList>
    </citation>
    <scope>NUCLEOTIDE SEQUENCE [LARGE SCALE GENOMIC DNA]</scope>
</reference>
<keyword evidence="10" id="KW-1185">Reference proteome</keyword>
<sequence>MHCKYFTIICLLCVVTVQCKIVGVNKLSVCSIKKSCEDCLQLDHCSWCASNKKCFSEHLLGFDNFCNNTIKAMDYGMSLMENAECACSGGNIKVNKCRPPGVVDGAECYGRGSCVCGTCICNTNPDPENPSKFIVGEFCEYDNYSCDGPKCNEGPYSINDIHLYEENNEDDTSANNQPVE</sequence>
<evidence type="ECO:0000256" key="4">
    <source>
        <dbReference type="ARBA" id="ARBA00023136"/>
    </source>
</evidence>
<dbReference type="Proteomes" id="UP000324832">
    <property type="component" value="Unassembled WGS sequence"/>
</dbReference>
<dbReference type="Gene3D" id="2.10.25.10">
    <property type="entry name" value="Laminin"/>
    <property type="match status" value="1"/>
</dbReference>
<organism evidence="9 10">
    <name type="scientific">Leptidea sinapis</name>
    <dbReference type="NCBI Taxonomy" id="189913"/>
    <lineage>
        <taxon>Eukaryota</taxon>
        <taxon>Metazoa</taxon>
        <taxon>Ecdysozoa</taxon>
        <taxon>Arthropoda</taxon>
        <taxon>Hexapoda</taxon>
        <taxon>Insecta</taxon>
        <taxon>Pterygota</taxon>
        <taxon>Neoptera</taxon>
        <taxon>Endopterygota</taxon>
        <taxon>Lepidoptera</taxon>
        <taxon>Glossata</taxon>
        <taxon>Ditrysia</taxon>
        <taxon>Papilionoidea</taxon>
        <taxon>Pieridae</taxon>
        <taxon>Dismorphiinae</taxon>
        <taxon>Leptidea</taxon>
    </lineage>
</organism>
<protein>
    <recommendedName>
        <fullName evidence="8">Integrin beta epidermal growth factor-like domain-containing protein</fullName>
    </recommendedName>
</protein>
<dbReference type="PROSITE" id="PS00243">
    <property type="entry name" value="I_EGF_1"/>
    <property type="match status" value="1"/>
</dbReference>
<evidence type="ECO:0000256" key="5">
    <source>
        <dbReference type="ARBA" id="ARBA00023157"/>
    </source>
</evidence>
<evidence type="ECO:0000256" key="1">
    <source>
        <dbReference type="ARBA" id="ARBA00004370"/>
    </source>
</evidence>
<comment type="subcellular location">
    <subcellularLocation>
        <location evidence="1">Membrane</location>
    </subcellularLocation>
</comment>
<name>A0A5E4QZU0_9NEOP</name>
<evidence type="ECO:0000256" key="3">
    <source>
        <dbReference type="ARBA" id="ARBA00022737"/>
    </source>
</evidence>
<evidence type="ECO:0000313" key="9">
    <source>
        <dbReference type="EMBL" id="VVD03550.1"/>
    </source>
</evidence>
<keyword evidence="4" id="KW-0472">Membrane</keyword>
<keyword evidence="5" id="KW-1015">Disulfide bond</keyword>
<dbReference type="InterPro" id="IPR002165">
    <property type="entry name" value="Plexin_repeat"/>
</dbReference>
<gene>
    <name evidence="9" type="ORF">LSINAPIS_LOCUS13526</name>
</gene>
<evidence type="ECO:0000259" key="8">
    <source>
        <dbReference type="Pfam" id="PF23105"/>
    </source>
</evidence>
<dbReference type="InterPro" id="IPR057073">
    <property type="entry name" value="EGF_integrin_2"/>
</dbReference>
<proteinExistence type="predicted"/>
<feature type="chain" id="PRO_5023105498" description="Integrin beta epidermal growth factor-like domain-containing protein" evidence="7">
    <location>
        <begin position="20"/>
        <end position="180"/>
    </location>
</feature>
<dbReference type="Pfam" id="PF01437">
    <property type="entry name" value="PSI"/>
    <property type="match status" value="1"/>
</dbReference>
<dbReference type="Pfam" id="PF23105">
    <property type="entry name" value="EGF_integrin"/>
    <property type="match status" value="1"/>
</dbReference>
<dbReference type="InterPro" id="IPR057243">
    <property type="entry name" value="Integrin_I-EGF_CS"/>
</dbReference>
<feature type="signal peptide" evidence="7">
    <location>
        <begin position="1"/>
        <end position="19"/>
    </location>
</feature>
<dbReference type="EMBL" id="FZQP02006782">
    <property type="protein sequence ID" value="VVD03550.1"/>
    <property type="molecule type" value="Genomic_DNA"/>
</dbReference>
<evidence type="ECO:0000313" key="10">
    <source>
        <dbReference type="Proteomes" id="UP000324832"/>
    </source>
</evidence>
<feature type="domain" description="Integrin beta epidermal growth factor-like" evidence="8">
    <location>
        <begin position="95"/>
        <end position="140"/>
    </location>
</feature>
<dbReference type="GO" id="GO:0016020">
    <property type="term" value="C:membrane"/>
    <property type="evidence" value="ECO:0007669"/>
    <property type="project" value="UniProtKB-SubCell"/>
</dbReference>
<keyword evidence="2 7" id="KW-0732">Signal</keyword>
<accession>A0A5E4QZU0</accession>
<evidence type="ECO:0000256" key="7">
    <source>
        <dbReference type="SAM" id="SignalP"/>
    </source>
</evidence>
<evidence type="ECO:0000256" key="2">
    <source>
        <dbReference type="ARBA" id="ARBA00022729"/>
    </source>
</evidence>
<dbReference type="AlphaFoldDB" id="A0A5E4QZU0"/>
<keyword evidence="6" id="KW-0325">Glycoprotein</keyword>
<evidence type="ECO:0000256" key="6">
    <source>
        <dbReference type="ARBA" id="ARBA00023180"/>
    </source>
</evidence>